<dbReference type="RefSeq" id="XP_033576188.1">
    <property type="nucleotide sequence ID" value="XM_033728156.1"/>
</dbReference>
<evidence type="ECO:0000313" key="3">
    <source>
        <dbReference type="Proteomes" id="UP000504636"/>
    </source>
</evidence>
<dbReference type="Proteomes" id="UP000504636">
    <property type="component" value="Unplaced"/>
</dbReference>
<keyword evidence="3" id="KW-1185">Reference proteome</keyword>
<feature type="compositionally biased region" description="Low complexity" evidence="1">
    <location>
        <begin position="428"/>
        <end position="450"/>
    </location>
</feature>
<evidence type="ECO:0000256" key="1">
    <source>
        <dbReference type="SAM" id="MobiDB-lite"/>
    </source>
</evidence>
<feature type="region of interest" description="Disordered" evidence="1">
    <location>
        <begin position="426"/>
        <end position="450"/>
    </location>
</feature>
<feature type="compositionally biased region" description="Basic and acidic residues" evidence="1">
    <location>
        <begin position="156"/>
        <end position="169"/>
    </location>
</feature>
<protein>
    <submittedName>
        <fullName evidence="2 4">Uncharacterized protein</fullName>
    </submittedName>
</protein>
<sequence length="480" mass="53781">MNVGDHVAEHTHKLRKALTKAMQNRRPAWRRHAARPNCTHIDMDRIFGYHQCQSCGKFPSMGWLYTCRQDERFAEPLPFIDHILENESTFKSLLRAELEYLGLSRSVVQTAEKGGYTVEELNKIKDQKIRLNQVVSHGNESPRSKEIVGLGINAEAHKRKDSGMDRPSSENDPPTTNDGARDSAENQQPQDEISPLPQSTPSTSTSLNEPDQALKSKISKYPPCQLKVCHACRPYYKDRIYISFGAIFANEVPAVTADEAMDLPVANAEIVRNIGLRPRQHRLLTDDSGEFLASYDSQHTITTTRSEREDLRIMRQGPRDFYKLGSSPSNELRREFQKISLRSSLKQAFNGLFRPCRDPSSDGSNITLPLARTGRHRGGWADETDDFDLGSLKRVRSHRRLAIEQEGSLTTSGGFTSDISISEDHLDASSSSSDACSEYSSLSEGSEVEVEGGVALLEESVEKLTPDIITEDEEQIMTQV</sequence>
<evidence type="ECO:0000313" key="4">
    <source>
        <dbReference type="RefSeq" id="XP_033576188.1"/>
    </source>
</evidence>
<reference evidence="4" key="2">
    <citation type="submission" date="2020-04" db="EMBL/GenBank/DDBJ databases">
        <authorList>
            <consortium name="NCBI Genome Project"/>
        </authorList>
    </citation>
    <scope>NUCLEOTIDE SEQUENCE</scope>
    <source>
        <strain evidence="4">CBS 304.34</strain>
    </source>
</reference>
<reference evidence="4" key="3">
    <citation type="submission" date="2025-04" db="UniProtKB">
        <authorList>
            <consortium name="RefSeq"/>
        </authorList>
    </citation>
    <scope>IDENTIFICATION</scope>
    <source>
        <strain evidence="4">CBS 304.34</strain>
    </source>
</reference>
<dbReference type="OrthoDB" id="4776522at2759"/>
<accession>A0A6A6YMK9</accession>
<feature type="compositionally biased region" description="Low complexity" evidence="1">
    <location>
        <begin position="194"/>
        <end position="207"/>
    </location>
</feature>
<dbReference type="GeneID" id="54469049"/>
<evidence type="ECO:0000313" key="2">
    <source>
        <dbReference type="EMBL" id="KAF2809224.1"/>
    </source>
</evidence>
<organism evidence="2">
    <name type="scientific">Mytilinidion resinicola</name>
    <dbReference type="NCBI Taxonomy" id="574789"/>
    <lineage>
        <taxon>Eukaryota</taxon>
        <taxon>Fungi</taxon>
        <taxon>Dikarya</taxon>
        <taxon>Ascomycota</taxon>
        <taxon>Pezizomycotina</taxon>
        <taxon>Dothideomycetes</taxon>
        <taxon>Pleosporomycetidae</taxon>
        <taxon>Mytilinidiales</taxon>
        <taxon>Mytilinidiaceae</taxon>
        <taxon>Mytilinidion</taxon>
    </lineage>
</organism>
<gene>
    <name evidence="2 4" type="ORF">BDZ99DRAFT_572011</name>
</gene>
<proteinExistence type="predicted"/>
<name>A0A6A6YMK9_9PEZI</name>
<dbReference type="EMBL" id="MU003702">
    <property type="protein sequence ID" value="KAF2809224.1"/>
    <property type="molecule type" value="Genomic_DNA"/>
</dbReference>
<dbReference type="AlphaFoldDB" id="A0A6A6YMK9"/>
<feature type="region of interest" description="Disordered" evidence="1">
    <location>
        <begin position="156"/>
        <end position="210"/>
    </location>
</feature>
<reference evidence="2 4" key="1">
    <citation type="journal article" date="2020" name="Stud. Mycol.">
        <title>101 Dothideomycetes genomes: a test case for predicting lifestyles and emergence of pathogens.</title>
        <authorList>
            <person name="Haridas S."/>
            <person name="Albert R."/>
            <person name="Binder M."/>
            <person name="Bloem J."/>
            <person name="Labutti K."/>
            <person name="Salamov A."/>
            <person name="Andreopoulos B."/>
            <person name="Baker S."/>
            <person name="Barry K."/>
            <person name="Bills G."/>
            <person name="Bluhm B."/>
            <person name="Cannon C."/>
            <person name="Castanera R."/>
            <person name="Culley D."/>
            <person name="Daum C."/>
            <person name="Ezra D."/>
            <person name="Gonzalez J."/>
            <person name="Henrissat B."/>
            <person name="Kuo A."/>
            <person name="Liang C."/>
            <person name="Lipzen A."/>
            <person name="Lutzoni F."/>
            <person name="Magnuson J."/>
            <person name="Mondo S."/>
            <person name="Nolan M."/>
            <person name="Ohm R."/>
            <person name="Pangilinan J."/>
            <person name="Park H.-J."/>
            <person name="Ramirez L."/>
            <person name="Alfaro M."/>
            <person name="Sun H."/>
            <person name="Tritt A."/>
            <person name="Yoshinaga Y."/>
            <person name="Zwiers L.-H."/>
            <person name="Turgeon B."/>
            <person name="Goodwin S."/>
            <person name="Spatafora J."/>
            <person name="Crous P."/>
            <person name="Grigoriev I."/>
        </authorList>
    </citation>
    <scope>NUCLEOTIDE SEQUENCE</scope>
    <source>
        <strain evidence="2 4">CBS 304.34</strain>
    </source>
</reference>